<dbReference type="Pfam" id="PF13358">
    <property type="entry name" value="DDE_3"/>
    <property type="match status" value="1"/>
</dbReference>
<reference evidence="2 3" key="1">
    <citation type="submission" date="2016-03" db="EMBL/GenBank/DDBJ databases">
        <title>EvidentialGene: Evidence-directed Construction of Genes on Genomes.</title>
        <authorList>
            <person name="Gilbert D.G."/>
            <person name="Choi J.-H."/>
            <person name="Mockaitis K."/>
            <person name="Colbourne J."/>
            <person name="Pfrender M."/>
        </authorList>
    </citation>
    <scope>NUCLEOTIDE SEQUENCE [LARGE SCALE GENOMIC DNA]</scope>
    <source>
        <strain evidence="2 3">Xinb3</strain>
        <tissue evidence="2">Complete organism</tissue>
    </source>
</reference>
<dbReference type="EMBL" id="LRGB01011294">
    <property type="protein sequence ID" value="KZS00198.1"/>
    <property type="molecule type" value="Genomic_DNA"/>
</dbReference>
<dbReference type="AlphaFoldDB" id="A0A168EME6"/>
<evidence type="ECO:0000259" key="1">
    <source>
        <dbReference type="Pfam" id="PF13358"/>
    </source>
</evidence>
<evidence type="ECO:0000313" key="3">
    <source>
        <dbReference type="Proteomes" id="UP000076858"/>
    </source>
</evidence>
<proteinExistence type="predicted"/>
<protein>
    <submittedName>
        <fullName evidence="2">TE: Transposable element Tcb1 Transposase</fullName>
    </submittedName>
</protein>
<comment type="caution">
    <text evidence="2">The sequence shown here is derived from an EMBL/GenBank/DDBJ whole genome shotgun (WGS) entry which is preliminary data.</text>
</comment>
<dbReference type="PANTHER" id="PTHR23022:SF135">
    <property type="entry name" value="SI:DKEY-77F5.3"/>
    <property type="match status" value="1"/>
</dbReference>
<dbReference type="InterPro" id="IPR038717">
    <property type="entry name" value="Tc1-like_DDE_dom"/>
</dbReference>
<evidence type="ECO:0000313" key="2">
    <source>
        <dbReference type="EMBL" id="KZS00198.1"/>
    </source>
</evidence>
<feature type="domain" description="Tc1-like transposase DDE" evidence="1">
    <location>
        <begin position="34"/>
        <end position="180"/>
    </location>
</feature>
<gene>
    <name evidence="2" type="ORF">APZ42_003605</name>
</gene>
<name>A0A168EME6_9CRUS</name>
<keyword evidence="3" id="KW-1185">Reference proteome</keyword>
<dbReference type="STRING" id="35525.A0A168EME6"/>
<sequence length="229" mass="26597">RVAAKKPLLRKQNVAKRLAFAKDHVNWTNEQWGQVLFSDESKFEIFGNKRRLFIRRFEGERYKKYCLQPTVKHGGGSIMVWGAISTKGALPLKRIEVKMDMKVYHQILIRHVLPGGKRLLGRGFTFQEDNDPKHASKLCRGYLDRKENAGEVIRMVWPPQSPDLNPIEQIWDHVDTKIRKMCNTSKNSLWVNLQTAWDDISINTFSKYINTMKSRCQAVIDAKGGHTRF</sequence>
<dbReference type="GO" id="GO:0003676">
    <property type="term" value="F:nucleic acid binding"/>
    <property type="evidence" value="ECO:0007669"/>
    <property type="project" value="InterPro"/>
</dbReference>
<organism evidence="2 3">
    <name type="scientific">Daphnia magna</name>
    <dbReference type="NCBI Taxonomy" id="35525"/>
    <lineage>
        <taxon>Eukaryota</taxon>
        <taxon>Metazoa</taxon>
        <taxon>Ecdysozoa</taxon>
        <taxon>Arthropoda</taxon>
        <taxon>Crustacea</taxon>
        <taxon>Branchiopoda</taxon>
        <taxon>Diplostraca</taxon>
        <taxon>Cladocera</taxon>
        <taxon>Anomopoda</taxon>
        <taxon>Daphniidae</taxon>
        <taxon>Daphnia</taxon>
    </lineage>
</organism>
<dbReference type="Proteomes" id="UP000076858">
    <property type="component" value="Unassembled WGS sequence"/>
</dbReference>
<feature type="non-terminal residue" evidence="2">
    <location>
        <position position="1"/>
    </location>
</feature>
<accession>A0A168EME6</accession>
<dbReference type="Gene3D" id="3.30.420.10">
    <property type="entry name" value="Ribonuclease H-like superfamily/Ribonuclease H"/>
    <property type="match status" value="1"/>
</dbReference>
<dbReference type="PANTHER" id="PTHR23022">
    <property type="entry name" value="TRANSPOSABLE ELEMENT-RELATED"/>
    <property type="match status" value="1"/>
</dbReference>
<dbReference type="InterPro" id="IPR052338">
    <property type="entry name" value="Transposase_5"/>
</dbReference>
<dbReference type="InterPro" id="IPR036397">
    <property type="entry name" value="RNaseH_sf"/>
</dbReference>